<name>A0A383CIS2_9ZZZZ</name>
<sequence>AASSTGAVNFSSTSTDNQTLTGTSGDDTFIGGGGNDTITTGAGNDVVFSYGGDDTIIIDGMGNKTINGGAGTNTVSINYSGITGLESFSVSMDSDGALTLVGPSGETIVLSNIVDTRMPGESIREGGTGSNSDDVVMSLHIDGLTVAGKKYVFLDRPSTQWGVRGAALMPNASWTGSYPTYGGTQGVVKTPELTAGEYPTVPFHDVVMYIEAGHCDGSDGDPSLHSSTCNGISDGYATFHA</sequence>
<proteinExistence type="predicted"/>
<feature type="non-terminal residue" evidence="2">
    <location>
        <position position="241"/>
    </location>
</feature>
<dbReference type="Pfam" id="PF00353">
    <property type="entry name" value="HemolysinCabind"/>
    <property type="match status" value="1"/>
</dbReference>
<organism evidence="2">
    <name type="scientific">marine metagenome</name>
    <dbReference type="NCBI Taxonomy" id="408172"/>
    <lineage>
        <taxon>unclassified sequences</taxon>
        <taxon>metagenomes</taxon>
        <taxon>ecological metagenomes</taxon>
    </lineage>
</organism>
<evidence type="ECO:0000313" key="2">
    <source>
        <dbReference type="EMBL" id="SVE31498.1"/>
    </source>
</evidence>
<evidence type="ECO:0000256" key="1">
    <source>
        <dbReference type="SAM" id="MobiDB-lite"/>
    </source>
</evidence>
<dbReference type="GO" id="GO:0005509">
    <property type="term" value="F:calcium ion binding"/>
    <property type="evidence" value="ECO:0007669"/>
    <property type="project" value="InterPro"/>
</dbReference>
<gene>
    <name evidence="2" type="ORF">METZ01_LOCUS484352</name>
</gene>
<dbReference type="AlphaFoldDB" id="A0A383CIS2"/>
<feature type="compositionally biased region" description="Polar residues" evidence="1">
    <location>
        <begin position="1"/>
        <end position="20"/>
    </location>
</feature>
<evidence type="ECO:0008006" key="3">
    <source>
        <dbReference type="Google" id="ProtNLM"/>
    </source>
</evidence>
<dbReference type="PRINTS" id="PR00313">
    <property type="entry name" value="CABNDNGRPT"/>
</dbReference>
<reference evidence="2" key="1">
    <citation type="submission" date="2018-05" db="EMBL/GenBank/DDBJ databases">
        <authorList>
            <person name="Lanie J.A."/>
            <person name="Ng W.-L."/>
            <person name="Kazmierczak K.M."/>
            <person name="Andrzejewski T.M."/>
            <person name="Davidsen T.M."/>
            <person name="Wayne K.J."/>
            <person name="Tettelin H."/>
            <person name="Glass J.I."/>
            <person name="Rusch D."/>
            <person name="Podicherti R."/>
            <person name="Tsui H.-C.T."/>
            <person name="Winkler M.E."/>
        </authorList>
    </citation>
    <scope>NUCLEOTIDE SEQUENCE</scope>
</reference>
<dbReference type="InterPro" id="IPR011049">
    <property type="entry name" value="Serralysin-like_metalloprot_C"/>
</dbReference>
<dbReference type="Gene3D" id="2.150.10.10">
    <property type="entry name" value="Serralysin-like metalloprotease, C-terminal"/>
    <property type="match status" value="1"/>
</dbReference>
<accession>A0A383CIS2</accession>
<protein>
    <recommendedName>
        <fullName evidence="3">Peptidase M10 serralysin C-terminal domain-containing protein</fullName>
    </recommendedName>
</protein>
<dbReference type="SUPFAM" id="SSF51120">
    <property type="entry name" value="beta-Roll"/>
    <property type="match status" value="1"/>
</dbReference>
<dbReference type="InterPro" id="IPR001343">
    <property type="entry name" value="Hemolysn_Ca-bd"/>
</dbReference>
<feature type="non-terminal residue" evidence="2">
    <location>
        <position position="1"/>
    </location>
</feature>
<dbReference type="EMBL" id="UINC01208782">
    <property type="protein sequence ID" value="SVE31498.1"/>
    <property type="molecule type" value="Genomic_DNA"/>
</dbReference>
<feature type="region of interest" description="Disordered" evidence="1">
    <location>
        <begin position="1"/>
        <end position="28"/>
    </location>
</feature>